<dbReference type="SUPFAM" id="SSF53335">
    <property type="entry name" value="S-adenosyl-L-methionine-dependent methyltransferases"/>
    <property type="match status" value="1"/>
</dbReference>
<protein>
    <submittedName>
        <fullName evidence="5">Ketopantoate hydroxymethyltransferase</fullName>
    </submittedName>
</protein>
<dbReference type="RefSeq" id="WP_099556824.1">
    <property type="nucleotide sequence ID" value="NZ_LT960614.1"/>
</dbReference>
<keyword evidence="6" id="KW-1185">Reference proteome</keyword>
<dbReference type="KEGG" id="hdi:HDIA_2897"/>
<keyword evidence="5" id="KW-0489">Methyltransferase</keyword>
<dbReference type="GO" id="GO:0032259">
    <property type="term" value="P:methylation"/>
    <property type="evidence" value="ECO:0007669"/>
    <property type="project" value="UniProtKB-KW"/>
</dbReference>
<dbReference type="PANTHER" id="PTHR13184">
    <property type="entry name" value="37S RIBOSOMAL PROTEIN S22"/>
    <property type="match status" value="1"/>
</dbReference>
<dbReference type="Pfam" id="PF09243">
    <property type="entry name" value="Rsm22"/>
    <property type="match status" value="1"/>
</dbReference>
<sequence length="332" mass="35393">MTDLPPALRAVVETSADGIALETLATAAERLSERYRGEVRDGRYHLSSDLAARAYLASRLPATYAAVSASLAMADARLDDFQPTSILDIGAGPGTATLAAAGVWPSLASAVLAEGSADIAQWGARLLATVKGLQSHWLKADILGGLSGVEKADLVTMAYVLDEVAPSARAALIAQAYNLSRELLVIVEPGTPAGWRRIVEARGQLLASGAHVVAPCMHSLECPLTEPDWCHFAQRLARSRLHRQVKRAEVPYEDEKYIFLAVARSPELLRPVSVSRILAPPDAGKGRIGLKLCRPDGTVANVIVSRRDGEAFKAARRADWGDTFERGDSAAG</sequence>
<evidence type="ECO:0000256" key="3">
    <source>
        <dbReference type="ARBA" id="ARBA00023004"/>
    </source>
</evidence>
<keyword evidence="5" id="KW-0808">Transferase</keyword>
<dbReference type="PANTHER" id="PTHR13184:SF5">
    <property type="entry name" value="METHYLTRANSFERASE-LIKE PROTEIN 17, MITOCHONDRIAL"/>
    <property type="match status" value="1"/>
</dbReference>
<proteinExistence type="predicted"/>
<keyword evidence="2" id="KW-0809">Transit peptide</keyword>
<reference evidence="6" key="1">
    <citation type="submission" date="2017-09" db="EMBL/GenBank/DDBJ databases">
        <title>Genome sequence of Nannocystis excedens DSM 71.</title>
        <authorList>
            <person name="Blom J."/>
        </authorList>
    </citation>
    <scope>NUCLEOTIDE SEQUENCE [LARGE SCALE GENOMIC DNA]</scope>
    <source>
        <strain evidence="6">type strain: E19</strain>
    </source>
</reference>
<dbReference type="GO" id="GO:0046872">
    <property type="term" value="F:metal ion binding"/>
    <property type="evidence" value="ECO:0007669"/>
    <property type="project" value="UniProtKB-KW"/>
</dbReference>
<dbReference type="InterPro" id="IPR052571">
    <property type="entry name" value="Mt_RNA_Methyltransferase"/>
</dbReference>
<evidence type="ECO:0000256" key="1">
    <source>
        <dbReference type="ARBA" id="ARBA00022723"/>
    </source>
</evidence>
<dbReference type="EMBL" id="LT960614">
    <property type="protein sequence ID" value="SON56438.1"/>
    <property type="molecule type" value="Genomic_DNA"/>
</dbReference>
<accession>A0A2C9D8H9</accession>
<evidence type="ECO:0000256" key="4">
    <source>
        <dbReference type="ARBA" id="ARBA00023014"/>
    </source>
</evidence>
<keyword evidence="4" id="KW-0411">Iron-sulfur</keyword>
<evidence type="ECO:0000313" key="6">
    <source>
        <dbReference type="Proteomes" id="UP000223606"/>
    </source>
</evidence>
<dbReference type="GO" id="GO:0006412">
    <property type="term" value="P:translation"/>
    <property type="evidence" value="ECO:0007669"/>
    <property type="project" value="InterPro"/>
</dbReference>
<name>A0A2C9D8H9_9HYPH</name>
<dbReference type="GO" id="GO:0051536">
    <property type="term" value="F:iron-sulfur cluster binding"/>
    <property type="evidence" value="ECO:0007669"/>
    <property type="project" value="UniProtKB-KW"/>
</dbReference>
<dbReference type="OrthoDB" id="9799639at2"/>
<dbReference type="Gene3D" id="3.40.50.150">
    <property type="entry name" value="Vaccinia Virus protein VP39"/>
    <property type="match status" value="1"/>
</dbReference>
<dbReference type="InterPro" id="IPR015324">
    <property type="entry name" value="Ribosomal_Rsm22-like"/>
</dbReference>
<dbReference type="GO" id="GO:0008168">
    <property type="term" value="F:methyltransferase activity"/>
    <property type="evidence" value="ECO:0007669"/>
    <property type="project" value="UniProtKB-KW"/>
</dbReference>
<dbReference type="GO" id="GO:0003735">
    <property type="term" value="F:structural constituent of ribosome"/>
    <property type="evidence" value="ECO:0007669"/>
    <property type="project" value="TreeGrafter"/>
</dbReference>
<dbReference type="GO" id="GO:0015935">
    <property type="term" value="C:small ribosomal subunit"/>
    <property type="evidence" value="ECO:0007669"/>
    <property type="project" value="TreeGrafter"/>
</dbReference>
<organism evidence="5 6">
    <name type="scientific">Hartmannibacter diazotrophicus</name>
    <dbReference type="NCBI Taxonomy" id="1482074"/>
    <lineage>
        <taxon>Bacteria</taxon>
        <taxon>Pseudomonadati</taxon>
        <taxon>Pseudomonadota</taxon>
        <taxon>Alphaproteobacteria</taxon>
        <taxon>Hyphomicrobiales</taxon>
        <taxon>Pleomorphomonadaceae</taxon>
        <taxon>Hartmannibacter</taxon>
    </lineage>
</organism>
<gene>
    <name evidence="5" type="ORF">HDIA_2897</name>
</gene>
<dbReference type="Proteomes" id="UP000223606">
    <property type="component" value="Chromosome 1"/>
</dbReference>
<evidence type="ECO:0000256" key="2">
    <source>
        <dbReference type="ARBA" id="ARBA00022946"/>
    </source>
</evidence>
<evidence type="ECO:0000313" key="5">
    <source>
        <dbReference type="EMBL" id="SON56438.1"/>
    </source>
</evidence>
<keyword evidence="3" id="KW-0408">Iron</keyword>
<dbReference type="InterPro" id="IPR029063">
    <property type="entry name" value="SAM-dependent_MTases_sf"/>
</dbReference>
<dbReference type="AlphaFoldDB" id="A0A2C9D8H9"/>
<keyword evidence="1" id="KW-0479">Metal-binding</keyword>